<dbReference type="Proteomes" id="UP000078459">
    <property type="component" value="Unassembled WGS sequence"/>
</dbReference>
<dbReference type="EMBL" id="LWHJ01000011">
    <property type="protein sequence ID" value="OAQ41585.1"/>
    <property type="molecule type" value="Genomic_DNA"/>
</dbReference>
<reference evidence="6 7" key="2">
    <citation type="submission" date="2016-06" db="EMBL/GenBank/DDBJ databases">
        <title>Pedobacter psychrophilus sp. nov., isolated from Antarctic fragmentary rock.</title>
        <authorList>
            <person name="Svec P."/>
        </authorList>
    </citation>
    <scope>NUCLEOTIDE SEQUENCE [LARGE SCALE GENOMIC DNA]</scope>
    <source>
        <strain evidence="6 7">CCM 8644</strain>
    </source>
</reference>
<dbReference type="InterPro" id="IPR041700">
    <property type="entry name" value="OMP_b-brl_3"/>
</dbReference>
<keyword evidence="2" id="KW-0472">Membrane</keyword>
<dbReference type="SUPFAM" id="SSF56935">
    <property type="entry name" value="Porins"/>
    <property type="match status" value="1"/>
</dbReference>
<dbReference type="InterPro" id="IPR012910">
    <property type="entry name" value="Plug_dom"/>
</dbReference>
<dbReference type="PANTHER" id="PTHR40980:SF5">
    <property type="entry name" value="TONB-DEPENDENT RECEPTOR"/>
    <property type="match status" value="1"/>
</dbReference>
<dbReference type="Gene3D" id="2.40.170.20">
    <property type="entry name" value="TonB-dependent receptor, beta-barrel domain"/>
    <property type="match status" value="1"/>
</dbReference>
<organism evidence="6 7">
    <name type="scientific">Pedobacter psychrophilus</name>
    <dbReference type="NCBI Taxonomy" id="1826909"/>
    <lineage>
        <taxon>Bacteria</taxon>
        <taxon>Pseudomonadati</taxon>
        <taxon>Bacteroidota</taxon>
        <taxon>Sphingobacteriia</taxon>
        <taxon>Sphingobacteriales</taxon>
        <taxon>Sphingobacteriaceae</taxon>
        <taxon>Pedobacter</taxon>
    </lineage>
</organism>
<evidence type="ECO:0000313" key="7">
    <source>
        <dbReference type="Proteomes" id="UP000078459"/>
    </source>
</evidence>
<dbReference type="InterPro" id="IPR008969">
    <property type="entry name" value="CarboxyPept-like_regulatory"/>
</dbReference>
<feature type="domain" description="Outer membrane protein beta-barrel" evidence="5">
    <location>
        <begin position="570"/>
        <end position="913"/>
    </location>
</feature>
<feature type="domain" description="TonB-dependent receptor plug" evidence="4">
    <location>
        <begin position="125"/>
        <end position="220"/>
    </location>
</feature>
<evidence type="ECO:0000313" key="6">
    <source>
        <dbReference type="EMBL" id="OAQ41585.1"/>
    </source>
</evidence>
<proteinExistence type="predicted"/>
<protein>
    <recommendedName>
        <fullName evidence="8">TonB-dependent receptor</fullName>
    </recommendedName>
</protein>
<sequence length="933" mass="104479">MLISVTVFAQTGKIAGKVTDKVSGETLIGLTVGIDGTSKGAATDVEGRFVISNLTAGKYNVTFRYIGYQTKSITGVEVKNGEVTALNIIMEEAATQALGEVVVTATYSRATVGSLYAQQKSSVIVSDGISSESIKRSPDRNTGEVLKRVSGTSIQDNKFVIVRGLSDRYNSTLLNNAPLPSSEPDRKAFSFDVIPSNLIDQIVINKTASADLPGDFAGGVIQIKTKDFPVQKVFDVNYTIGFNSISTFNDFKGGEKGKLDLLGFDDGLRKLPSSFPVDRRAFVNLTLQQKADVSKDLNNTWAVKNQGIAIPTQNLQVVYGNSFKLKKDKKFGFVTSLSYRNSMNFNEQRRADYAELTGTSSNDFTFDYNDKIYINSINLGALANFAYSYNKSKIGFKNLYNRSYDDKFTDRTGASFEDPDFEQKNTQFELVPKSLFNSILEGEHVFGKKNYKFDWNTSFSTSSRSQPDLRRIFYTKPLGSANQFEAAVPVGSGSPKNAGRFYSDLQDLIYGASTNLSIPFEINKIKQIVKIGTWTNYRTRSFDTRQFGYIIPRPSNSAQALLTLPQDIIFSTQNLNPDGFVIDEITDNRDSYDASGFLNAGYVMFTNELTKKLKANFGARLESYQEELISVDPATPKVNNSYLDILPSANLIYSATEKTNIRLSYSNTVARAEFRELAPFSFFDFETNNVIIGNPDLKRTKIDNLDLRFEFFPATGQIFSISTFYKNFNNPIEQIFNTGSTAASKTLSYRNANSSTLYGLEIEARENLGLLGSAKWLDKLTAYTNFALIKSDVNLDRVQFPNNNDSRSLQGQSPYLINGGLQYVGDKWNFNALYNRIGRRINIVGFGQFVNNEFQPDYPDIYENPRDVIDLQISKRFSNNKTEIKLNIGDVLNQKRILYQDVNLDKKYKEVDDQTISTIKFGTNFNVSFSYKF</sequence>
<gene>
    <name evidence="6" type="ORF">A5893_00260</name>
</gene>
<dbReference type="SUPFAM" id="SSF49464">
    <property type="entry name" value="Carboxypeptidase regulatory domain-like"/>
    <property type="match status" value="1"/>
</dbReference>
<dbReference type="Gene3D" id="2.60.40.1120">
    <property type="entry name" value="Carboxypeptidase-like, regulatory domain"/>
    <property type="match status" value="1"/>
</dbReference>
<keyword evidence="3" id="KW-0998">Cell outer membrane</keyword>
<dbReference type="PANTHER" id="PTHR40980">
    <property type="entry name" value="PLUG DOMAIN-CONTAINING PROTEIN"/>
    <property type="match status" value="1"/>
</dbReference>
<dbReference type="Pfam" id="PF13715">
    <property type="entry name" value="CarbopepD_reg_2"/>
    <property type="match status" value="1"/>
</dbReference>
<comment type="caution">
    <text evidence="6">The sequence shown here is derived from an EMBL/GenBank/DDBJ whole genome shotgun (WGS) entry which is preliminary data.</text>
</comment>
<dbReference type="InterPro" id="IPR037066">
    <property type="entry name" value="Plug_dom_sf"/>
</dbReference>
<dbReference type="Pfam" id="PF07715">
    <property type="entry name" value="Plug"/>
    <property type="match status" value="1"/>
</dbReference>
<evidence type="ECO:0000256" key="3">
    <source>
        <dbReference type="ARBA" id="ARBA00023237"/>
    </source>
</evidence>
<dbReference type="GO" id="GO:0009279">
    <property type="term" value="C:cell outer membrane"/>
    <property type="evidence" value="ECO:0007669"/>
    <property type="project" value="UniProtKB-SubCell"/>
</dbReference>
<reference evidence="6 7" key="1">
    <citation type="submission" date="2016-04" db="EMBL/GenBank/DDBJ databases">
        <authorList>
            <person name="Evans L.H."/>
            <person name="Alamgir A."/>
            <person name="Owens N."/>
            <person name="Weber N.D."/>
            <person name="Virtaneva K."/>
            <person name="Barbian K."/>
            <person name="Babar A."/>
            <person name="Rosenke K."/>
        </authorList>
    </citation>
    <scope>NUCLEOTIDE SEQUENCE [LARGE SCALE GENOMIC DNA]</scope>
    <source>
        <strain evidence="6 7">CCM 8644</strain>
    </source>
</reference>
<keyword evidence="7" id="KW-1185">Reference proteome</keyword>
<name>A0A179DKJ5_9SPHI</name>
<dbReference type="Pfam" id="PF14905">
    <property type="entry name" value="OMP_b-brl_3"/>
    <property type="match status" value="1"/>
</dbReference>
<evidence type="ECO:0000259" key="5">
    <source>
        <dbReference type="Pfam" id="PF14905"/>
    </source>
</evidence>
<dbReference type="OrthoDB" id="9768470at2"/>
<dbReference type="AlphaFoldDB" id="A0A179DKJ5"/>
<dbReference type="InterPro" id="IPR036942">
    <property type="entry name" value="Beta-barrel_TonB_sf"/>
</dbReference>
<evidence type="ECO:0000259" key="4">
    <source>
        <dbReference type="Pfam" id="PF07715"/>
    </source>
</evidence>
<evidence type="ECO:0008006" key="8">
    <source>
        <dbReference type="Google" id="ProtNLM"/>
    </source>
</evidence>
<accession>A0A179DKJ5</accession>
<dbReference type="STRING" id="1826909.A5893_00260"/>
<comment type="subcellular location">
    <subcellularLocation>
        <location evidence="1">Cell outer membrane</location>
    </subcellularLocation>
</comment>
<dbReference type="Gene3D" id="2.170.130.10">
    <property type="entry name" value="TonB-dependent receptor, plug domain"/>
    <property type="match status" value="1"/>
</dbReference>
<evidence type="ECO:0000256" key="2">
    <source>
        <dbReference type="ARBA" id="ARBA00023136"/>
    </source>
</evidence>
<evidence type="ECO:0000256" key="1">
    <source>
        <dbReference type="ARBA" id="ARBA00004442"/>
    </source>
</evidence>